<evidence type="ECO:0000256" key="4">
    <source>
        <dbReference type="ARBA" id="ARBA00049261"/>
    </source>
</evidence>
<evidence type="ECO:0000313" key="8">
    <source>
        <dbReference type="Proteomes" id="UP000694547"/>
    </source>
</evidence>
<dbReference type="PANTHER" id="PTHR10173">
    <property type="entry name" value="METHIONINE SULFOXIDE REDUCTASE"/>
    <property type="match status" value="1"/>
</dbReference>
<comment type="similarity">
    <text evidence="1">Belongs to the MsrB Met sulfoxide reductase family.</text>
</comment>
<feature type="region of interest" description="Disordered" evidence="5">
    <location>
        <begin position="10"/>
        <end position="30"/>
    </location>
</feature>
<reference evidence="7" key="3">
    <citation type="submission" date="2025-09" db="UniProtKB">
        <authorList>
            <consortium name="Ensembl"/>
        </authorList>
    </citation>
    <scope>IDENTIFICATION</scope>
</reference>
<dbReference type="GO" id="GO:0033743">
    <property type="term" value="F:peptide-methionine (R)-S-oxide reductase activity"/>
    <property type="evidence" value="ECO:0007669"/>
    <property type="project" value="InterPro"/>
</dbReference>
<dbReference type="Gene3D" id="2.170.150.20">
    <property type="entry name" value="Peptide methionine sulfoxide reductase"/>
    <property type="match status" value="1"/>
</dbReference>
<accession>A0A8C8W3T1</accession>
<evidence type="ECO:0000313" key="7">
    <source>
        <dbReference type="Ensembl" id="ENSPEMP00000034787.1"/>
    </source>
</evidence>
<dbReference type="Pfam" id="PF01641">
    <property type="entry name" value="SelR"/>
    <property type="match status" value="1"/>
</dbReference>
<evidence type="ECO:0000256" key="3">
    <source>
        <dbReference type="ARBA" id="ARBA00023002"/>
    </source>
</evidence>
<name>A0A8C8W3T1_PERMB</name>
<dbReference type="GO" id="GO:0005737">
    <property type="term" value="C:cytoplasm"/>
    <property type="evidence" value="ECO:0007669"/>
    <property type="project" value="TreeGrafter"/>
</dbReference>
<organism evidence="7 8">
    <name type="scientific">Peromyscus maniculatus bairdii</name>
    <name type="common">Prairie deer mouse</name>
    <dbReference type="NCBI Taxonomy" id="230844"/>
    <lineage>
        <taxon>Eukaryota</taxon>
        <taxon>Metazoa</taxon>
        <taxon>Chordata</taxon>
        <taxon>Craniata</taxon>
        <taxon>Vertebrata</taxon>
        <taxon>Euteleostomi</taxon>
        <taxon>Mammalia</taxon>
        <taxon>Eutheria</taxon>
        <taxon>Euarchontoglires</taxon>
        <taxon>Glires</taxon>
        <taxon>Rodentia</taxon>
        <taxon>Myomorpha</taxon>
        <taxon>Muroidea</taxon>
        <taxon>Cricetidae</taxon>
        <taxon>Neotominae</taxon>
        <taxon>Peromyscus</taxon>
    </lineage>
</organism>
<dbReference type="GO" id="GO:0030091">
    <property type="term" value="P:protein repair"/>
    <property type="evidence" value="ECO:0007669"/>
    <property type="project" value="InterPro"/>
</dbReference>
<dbReference type="EC" id="1.8.4.14" evidence="2"/>
<dbReference type="SUPFAM" id="SSF51316">
    <property type="entry name" value="Mss4-like"/>
    <property type="match status" value="1"/>
</dbReference>
<evidence type="ECO:0000256" key="1">
    <source>
        <dbReference type="ARBA" id="ARBA00007174"/>
    </source>
</evidence>
<sequence length="112" mass="12445">LGVFTFWCQPSKSQPQVPRETLPASQVPRRNESHAGILRRLDSSLGCAHVEVVCKQCDAHLSHVFPDGPEPTGQRFCMNSVALKFKPDSCVPNQKSPLVSDREKPIFLFKTG</sequence>
<evidence type="ECO:0000256" key="5">
    <source>
        <dbReference type="SAM" id="MobiDB-lite"/>
    </source>
</evidence>
<feature type="domain" description="MsrB" evidence="6">
    <location>
        <begin position="1"/>
        <end position="88"/>
    </location>
</feature>
<dbReference type="InterPro" id="IPR002579">
    <property type="entry name" value="Met_Sox_Rdtase_MsrB_dom"/>
</dbReference>
<proteinExistence type="inferred from homology"/>
<protein>
    <recommendedName>
        <fullName evidence="2">L-methionine (R)-S-oxide reductase</fullName>
        <ecNumber evidence="2">1.8.4.14</ecNumber>
    </recommendedName>
</protein>
<evidence type="ECO:0000256" key="2">
    <source>
        <dbReference type="ARBA" id="ARBA00012498"/>
    </source>
</evidence>
<dbReference type="InterPro" id="IPR028427">
    <property type="entry name" value="Met_Sox_Rdtase_MsrB"/>
</dbReference>
<dbReference type="PROSITE" id="PS51790">
    <property type="entry name" value="MSRB"/>
    <property type="match status" value="1"/>
</dbReference>
<reference evidence="7" key="2">
    <citation type="submission" date="2025-08" db="UniProtKB">
        <authorList>
            <consortium name="Ensembl"/>
        </authorList>
    </citation>
    <scope>IDENTIFICATION</scope>
</reference>
<dbReference type="Ensembl" id="ENSPEMT00000038412.1">
    <property type="protein sequence ID" value="ENSPEMP00000034787.1"/>
    <property type="gene ID" value="ENSPEMG00000025699.1"/>
</dbReference>
<dbReference type="AlphaFoldDB" id="A0A8C8W3T1"/>
<keyword evidence="8" id="KW-1185">Reference proteome</keyword>
<dbReference type="PANTHER" id="PTHR10173:SF37">
    <property type="entry name" value="METHIONINE-R-SULFOXIDE REDUCTASE B2, MITOCHONDRIAL"/>
    <property type="match status" value="1"/>
</dbReference>
<dbReference type="GO" id="GO:0033745">
    <property type="term" value="F:L-methionine-(R)-S-oxide reductase activity"/>
    <property type="evidence" value="ECO:0007669"/>
    <property type="project" value="UniProtKB-EC"/>
</dbReference>
<keyword evidence="3" id="KW-0560">Oxidoreductase</keyword>
<dbReference type="Proteomes" id="UP000694547">
    <property type="component" value="Chromosome 7"/>
</dbReference>
<comment type="catalytic activity">
    <reaction evidence="4">
        <text>[thioredoxin]-disulfide + L-methionine + H2O = L-methionine (R)-S-oxide + [thioredoxin]-dithiol</text>
        <dbReference type="Rhea" id="RHEA:21260"/>
        <dbReference type="Rhea" id="RHEA-COMP:10698"/>
        <dbReference type="Rhea" id="RHEA-COMP:10700"/>
        <dbReference type="ChEBI" id="CHEBI:15377"/>
        <dbReference type="ChEBI" id="CHEBI:29950"/>
        <dbReference type="ChEBI" id="CHEBI:50058"/>
        <dbReference type="ChEBI" id="CHEBI:57844"/>
        <dbReference type="ChEBI" id="CHEBI:58773"/>
        <dbReference type="EC" id="1.8.4.14"/>
    </reaction>
</comment>
<dbReference type="InterPro" id="IPR011057">
    <property type="entry name" value="Mss4-like_sf"/>
</dbReference>
<dbReference type="GO" id="GO:0006979">
    <property type="term" value="P:response to oxidative stress"/>
    <property type="evidence" value="ECO:0007669"/>
    <property type="project" value="InterPro"/>
</dbReference>
<evidence type="ECO:0000259" key="6">
    <source>
        <dbReference type="PROSITE" id="PS51790"/>
    </source>
</evidence>
<reference evidence="7 8" key="1">
    <citation type="submission" date="2018-10" db="EMBL/GenBank/DDBJ databases">
        <title>Improved assembly of the deer mouse Peromyscus maniculatus genome.</title>
        <authorList>
            <person name="Lassance J.-M."/>
            <person name="Hoekstra H.E."/>
        </authorList>
    </citation>
    <scope>NUCLEOTIDE SEQUENCE [LARGE SCALE GENOMIC DNA]</scope>
</reference>